<reference evidence="3" key="1">
    <citation type="submission" date="2017-03" db="EMBL/GenBank/DDBJ databases">
        <title>Novel pathways for hydrocarbon cycling and metabolic interdependencies in hydrothermal sediment communities.</title>
        <authorList>
            <person name="Dombrowski N."/>
            <person name="Seitz K."/>
            <person name="Teske A."/>
            <person name="Baker B."/>
        </authorList>
    </citation>
    <scope>NUCLEOTIDE SEQUENCE [LARGE SCALE GENOMIC DNA]</scope>
</reference>
<evidence type="ECO:0000313" key="3">
    <source>
        <dbReference type="Proteomes" id="UP000192611"/>
    </source>
</evidence>
<gene>
    <name evidence="2" type="ORF">B6D57_04455</name>
</gene>
<comment type="caution">
    <text evidence="2">The sequence shown here is derived from an EMBL/GenBank/DDBJ whole genome shotgun (WGS) entry which is preliminary data.</text>
</comment>
<dbReference type="Gene3D" id="1.10.1200.10">
    <property type="entry name" value="ACP-like"/>
    <property type="match status" value="1"/>
</dbReference>
<dbReference type="Proteomes" id="UP000192611">
    <property type="component" value="Unassembled WGS sequence"/>
</dbReference>
<sequence>MKEGEKMEEDMKEVILDYIREEYLDEDSGIEIDENTKLISSGLVDSFSMVSLLMFLRQKYKANIPDEEATAEVFDTVSGIIELVNKYRQDK</sequence>
<evidence type="ECO:0000313" key="2">
    <source>
        <dbReference type="EMBL" id="OQX90181.1"/>
    </source>
</evidence>
<feature type="domain" description="Carrier" evidence="1">
    <location>
        <begin position="10"/>
        <end position="88"/>
    </location>
</feature>
<organism evidence="2 3">
    <name type="scientific">Candidatus Coatesbacteria bacterium 4484_99</name>
    <dbReference type="NCBI Taxonomy" id="1970774"/>
    <lineage>
        <taxon>Bacteria</taxon>
        <taxon>Candidatus Coatesiibacteriota</taxon>
    </lineage>
</organism>
<name>A0A1W9S010_9BACT</name>
<dbReference type="AlphaFoldDB" id="A0A1W9S010"/>
<dbReference type="InterPro" id="IPR036736">
    <property type="entry name" value="ACP-like_sf"/>
</dbReference>
<evidence type="ECO:0000259" key="1">
    <source>
        <dbReference type="PROSITE" id="PS50075"/>
    </source>
</evidence>
<proteinExistence type="predicted"/>
<protein>
    <recommendedName>
        <fullName evidence="1">Carrier domain-containing protein</fullName>
    </recommendedName>
</protein>
<dbReference type="PROSITE" id="PS50075">
    <property type="entry name" value="CARRIER"/>
    <property type="match status" value="1"/>
</dbReference>
<dbReference type="InterPro" id="IPR009081">
    <property type="entry name" value="PP-bd_ACP"/>
</dbReference>
<dbReference type="SUPFAM" id="SSF47336">
    <property type="entry name" value="ACP-like"/>
    <property type="match status" value="1"/>
</dbReference>
<accession>A0A1W9S010</accession>
<dbReference type="EMBL" id="NATQ01000092">
    <property type="protein sequence ID" value="OQX90181.1"/>
    <property type="molecule type" value="Genomic_DNA"/>
</dbReference>